<dbReference type="InterPro" id="IPR020845">
    <property type="entry name" value="AMP-binding_CS"/>
</dbReference>
<accession>A0A1Y0EMJ0</accession>
<dbReference type="KEGG" id="cser:CCO03_08055"/>
<evidence type="ECO:0000259" key="4">
    <source>
        <dbReference type="Pfam" id="PF13193"/>
    </source>
</evidence>
<evidence type="ECO:0000313" key="6">
    <source>
        <dbReference type="Proteomes" id="UP000196138"/>
    </source>
</evidence>
<dbReference type="RefSeq" id="WP_087279586.1">
    <property type="nucleotide sequence ID" value="NZ_CP021455.1"/>
</dbReference>
<dbReference type="Pfam" id="PF00501">
    <property type="entry name" value="AMP-binding"/>
    <property type="match status" value="1"/>
</dbReference>
<dbReference type="Proteomes" id="UP000196138">
    <property type="component" value="Chromosome"/>
</dbReference>
<keyword evidence="2" id="KW-0436">Ligase</keyword>
<dbReference type="SUPFAM" id="SSF56801">
    <property type="entry name" value="Acetyl-CoA synthetase-like"/>
    <property type="match status" value="1"/>
</dbReference>
<organism evidence="5 6">
    <name type="scientific">Comamonas serinivorans</name>
    <dbReference type="NCBI Taxonomy" id="1082851"/>
    <lineage>
        <taxon>Bacteria</taxon>
        <taxon>Pseudomonadati</taxon>
        <taxon>Pseudomonadota</taxon>
        <taxon>Betaproteobacteria</taxon>
        <taxon>Burkholderiales</taxon>
        <taxon>Comamonadaceae</taxon>
        <taxon>Comamonas</taxon>
    </lineage>
</organism>
<dbReference type="AlphaFoldDB" id="A0A1Y0EMJ0"/>
<name>A0A1Y0EMJ0_9BURK</name>
<evidence type="ECO:0000259" key="3">
    <source>
        <dbReference type="Pfam" id="PF00501"/>
    </source>
</evidence>
<dbReference type="OrthoDB" id="9766486at2"/>
<dbReference type="Gene3D" id="3.40.50.12780">
    <property type="entry name" value="N-terminal domain of ligase-like"/>
    <property type="match status" value="1"/>
</dbReference>
<evidence type="ECO:0000313" key="5">
    <source>
        <dbReference type="EMBL" id="ARU04630.1"/>
    </source>
</evidence>
<dbReference type="PANTHER" id="PTHR43201:SF5">
    <property type="entry name" value="MEDIUM-CHAIN ACYL-COA LIGASE ACSF2, MITOCHONDRIAL"/>
    <property type="match status" value="1"/>
</dbReference>
<dbReference type="GO" id="GO:0006631">
    <property type="term" value="P:fatty acid metabolic process"/>
    <property type="evidence" value="ECO:0007669"/>
    <property type="project" value="TreeGrafter"/>
</dbReference>
<dbReference type="InterPro" id="IPR025110">
    <property type="entry name" value="AMP-bd_C"/>
</dbReference>
<evidence type="ECO:0000256" key="1">
    <source>
        <dbReference type="ARBA" id="ARBA00006432"/>
    </source>
</evidence>
<dbReference type="InterPro" id="IPR000873">
    <property type="entry name" value="AMP-dep_synth/lig_dom"/>
</dbReference>
<comment type="similarity">
    <text evidence="1">Belongs to the ATP-dependent AMP-binding enzyme family.</text>
</comment>
<protein>
    <submittedName>
        <fullName evidence="5">Acyl-CoA synthetase</fullName>
    </submittedName>
</protein>
<evidence type="ECO:0000256" key="2">
    <source>
        <dbReference type="ARBA" id="ARBA00022598"/>
    </source>
</evidence>
<gene>
    <name evidence="5" type="ORF">CCO03_08055</name>
</gene>
<keyword evidence="6" id="KW-1185">Reference proteome</keyword>
<dbReference type="Pfam" id="PF13193">
    <property type="entry name" value="AMP-binding_C"/>
    <property type="match status" value="1"/>
</dbReference>
<dbReference type="GO" id="GO:0031956">
    <property type="term" value="F:medium-chain fatty acid-CoA ligase activity"/>
    <property type="evidence" value="ECO:0007669"/>
    <property type="project" value="TreeGrafter"/>
</dbReference>
<reference evidence="5 6" key="1">
    <citation type="submission" date="2017-05" db="EMBL/GenBank/DDBJ databases">
        <authorList>
            <person name="Song R."/>
            <person name="Chenine A.L."/>
            <person name="Ruprecht R.M."/>
        </authorList>
    </citation>
    <scope>NUCLEOTIDE SEQUENCE [LARGE SCALE GENOMIC DNA]</scope>
    <source>
        <strain evidence="5 6">DSM 26136</strain>
    </source>
</reference>
<dbReference type="PROSITE" id="PS00455">
    <property type="entry name" value="AMP_BINDING"/>
    <property type="match status" value="1"/>
</dbReference>
<dbReference type="EMBL" id="CP021455">
    <property type="protein sequence ID" value="ARU04630.1"/>
    <property type="molecule type" value="Genomic_DNA"/>
</dbReference>
<dbReference type="Gene3D" id="3.30.300.30">
    <property type="match status" value="1"/>
</dbReference>
<dbReference type="PANTHER" id="PTHR43201">
    <property type="entry name" value="ACYL-COA SYNTHETASE"/>
    <property type="match status" value="1"/>
</dbReference>
<proteinExistence type="inferred from homology"/>
<feature type="domain" description="AMP-binding enzyme C-terminal" evidence="4">
    <location>
        <begin position="497"/>
        <end position="572"/>
    </location>
</feature>
<sequence length="655" mass="70238">MTASTPAAAHDYPPVHPPLRATRVVRTMDDIRELEKTPLDQVMKAQSSYELLHNSRVAFGDKPALTFMLTGDPTGPSIVWTYADLFAKVTQYANVLHALGMSKDDVQAVLLPSCLEYQLGLWGASAAGIAQPLNPLLTEDKLVSLLNASGAKVLLTWGDAAEADYWNKAMRLREQAPSLQHVIRVAPYGEDPAARPALPAGVHHLDVLMAAQPDDRLVSGRRIQSGDIASYFHTGGTTGAPKLARHTHGGQVYTCWASVQVRNVLPEDVSINGSPQFHVAGTLAGGLPSFAVGVHSVVPTTQLFRNPEVIRNYWKIIEHFKVTNTGGVPTVLAAVTQVPIGDADISSLRYCGTGAAMLPPELAARWERLTGHKIHETLGMTETSGVSTTTPLGASGPAGSVGFRLPHMQMRIVRMDEHGQPTDEDVAPGEPGIVLYKAPNVFAGYLNPKDTEKAFTADGWLITGDMGFLDEQERLQLSGRSKDLIIRSGHNIDPKVLEDAVGAHPAVQFAAAVGAPDAYAGELPVVFVALRPGEQVTPEALMAFAAERVDEPPARPKRVYLIDAMPMTNVGKIYKPELRALAAQAVAEQIVAQVSEAQGVAEADRPQVRCTEAEGLLVHMPAQASAAYEEAVRAALAELPLKNQKIVRSRVAGVN</sequence>
<dbReference type="InterPro" id="IPR045851">
    <property type="entry name" value="AMP-bd_C_sf"/>
</dbReference>
<feature type="domain" description="AMP-dependent synthetase/ligase" evidence="3">
    <location>
        <begin position="59"/>
        <end position="446"/>
    </location>
</feature>
<dbReference type="InterPro" id="IPR042099">
    <property type="entry name" value="ANL_N_sf"/>
</dbReference>
<dbReference type="NCBIfam" id="NF005714">
    <property type="entry name" value="PRK07529.1"/>
    <property type="match status" value="1"/>
</dbReference>